<proteinExistence type="predicted"/>
<comment type="caution">
    <text evidence="1">The sequence shown here is derived from an EMBL/GenBank/DDBJ whole genome shotgun (WGS) entry which is preliminary data.</text>
</comment>
<keyword evidence="2" id="KW-1185">Reference proteome</keyword>
<evidence type="ECO:0008006" key="3">
    <source>
        <dbReference type="Google" id="ProtNLM"/>
    </source>
</evidence>
<dbReference type="Gene3D" id="3.40.50.1110">
    <property type="entry name" value="SGNH hydrolase"/>
    <property type="match status" value="1"/>
</dbReference>
<organism evidence="1 2">
    <name type="scientific">Polymorphospora lycopeni</name>
    <dbReference type="NCBI Taxonomy" id="3140240"/>
    <lineage>
        <taxon>Bacteria</taxon>
        <taxon>Bacillati</taxon>
        <taxon>Actinomycetota</taxon>
        <taxon>Actinomycetes</taxon>
        <taxon>Micromonosporales</taxon>
        <taxon>Micromonosporaceae</taxon>
        <taxon>Polymorphospora</taxon>
    </lineage>
</organism>
<dbReference type="SUPFAM" id="SSF52266">
    <property type="entry name" value="SGNH hydrolase"/>
    <property type="match status" value="1"/>
</dbReference>
<dbReference type="RefSeq" id="WP_375734438.1">
    <property type="nucleotide sequence ID" value="NZ_JBCGDC010000033.1"/>
</dbReference>
<reference evidence="1 2" key="1">
    <citation type="submission" date="2024-04" db="EMBL/GenBank/DDBJ databases">
        <title>Polymorphospora sp. isolated from Baiyangdian Lake in Xiong'an New Area.</title>
        <authorList>
            <person name="Zhang X."/>
            <person name="Liu J."/>
        </authorList>
    </citation>
    <scope>NUCLEOTIDE SEQUENCE [LARGE SCALE GENOMIC DNA]</scope>
    <source>
        <strain evidence="1 2">2-325</strain>
    </source>
</reference>
<name>A0ABV5CQF0_9ACTN</name>
<dbReference type="InterPro" id="IPR036514">
    <property type="entry name" value="SGNH_hydro_sf"/>
</dbReference>
<accession>A0ABV5CQF0</accession>
<dbReference type="Proteomes" id="UP001582793">
    <property type="component" value="Unassembled WGS sequence"/>
</dbReference>
<gene>
    <name evidence="1" type="ORF">AAFH96_14050</name>
</gene>
<sequence length="635" mass="69515">MRIGIWERRAGGDRYERIAGDWPNWSDSEGFSRNPDRRRVVLLGESVARGLFYEPTVTPAKLLRSALDTAAPGAAEVVDLARSGARFQDILDLADAARDLSPDAVIVFAGNNWKYELTEWVAAERLDGDARALGRDGIAGVLRRREAALADAVRDFVTRLCRLFDGSASMIFVLPESNLLDWHPQPLAPVLGGDRDLAWCRLMGETRARADSGDWDRVLEHCDALHELDGAVSDQPFRYRAAAHLARGERAKALADFRRARDVRLWCDGIDPSWLPSTGVAAARRAAVAAGADVVDLTRLLPAHAASGIPDRSLFADFCHLNGRGLVVSVAEIACAVGPRIGLPVDRQRCPGPGDVPPRVEAGAAFAAAFVNSDFAQPAEIMNFHARRAAEADPDVVSAMESYCTAPAIPVPWWMRPQDVPGFGNAERFLRGIGRVGRYLYDDDLVASFTAQVNARRARDGAAPLPPRVDGALVAGTRTDLLDPIYAPAWRPLDWEGLLGTLPGRPTGYRHYFRAHSERSRFTCVVADAVPVDIDLTLRLGSPGTGTATILFNDREVDRVELTRRWRRVRRRIPPEHVTSGRNELEIRWSRTALGTMPVPVLAQRITQGLGQELSVVYGEVHSIHASPAPAGPPR</sequence>
<evidence type="ECO:0000313" key="1">
    <source>
        <dbReference type="EMBL" id="MFB6394223.1"/>
    </source>
</evidence>
<evidence type="ECO:0000313" key="2">
    <source>
        <dbReference type="Proteomes" id="UP001582793"/>
    </source>
</evidence>
<dbReference type="EMBL" id="JBCGDC010000033">
    <property type="protein sequence ID" value="MFB6394223.1"/>
    <property type="molecule type" value="Genomic_DNA"/>
</dbReference>
<protein>
    <recommendedName>
        <fullName evidence="3">SGNH hydrolase-type esterase domain-containing protein</fullName>
    </recommendedName>
</protein>